<name>A0ABC8USS8_9AQUA</name>
<dbReference type="PANTHER" id="PTHR31170">
    <property type="entry name" value="BNAC04G53230D PROTEIN"/>
    <property type="match status" value="1"/>
</dbReference>
<organism evidence="2 3">
    <name type="scientific">Ilex paraguariensis</name>
    <name type="common">yerba mate</name>
    <dbReference type="NCBI Taxonomy" id="185542"/>
    <lineage>
        <taxon>Eukaryota</taxon>
        <taxon>Viridiplantae</taxon>
        <taxon>Streptophyta</taxon>
        <taxon>Embryophyta</taxon>
        <taxon>Tracheophyta</taxon>
        <taxon>Spermatophyta</taxon>
        <taxon>Magnoliopsida</taxon>
        <taxon>eudicotyledons</taxon>
        <taxon>Gunneridae</taxon>
        <taxon>Pentapetalae</taxon>
        <taxon>asterids</taxon>
        <taxon>campanulids</taxon>
        <taxon>Aquifoliales</taxon>
        <taxon>Aquifoliaceae</taxon>
        <taxon>Ilex</taxon>
    </lineage>
</organism>
<dbReference type="EMBL" id="CAUOFW020008835">
    <property type="protein sequence ID" value="CAK9184017.1"/>
    <property type="molecule type" value="Genomic_DNA"/>
</dbReference>
<dbReference type="PANTHER" id="PTHR31170:SF25">
    <property type="entry name" value="BNAA09G04570D PROTEIN"/>
    <property type="match status" value="1"/>
</dbReference>
<evidence type="ECO:0000313" key="2">
    <source>
        <dbReference type="EMBL" id="CAK9184017.1"/>
    </source>
</evidence>
<keyword evidence="1" id="KW-1133">Transmembrane helix</keyword>
<keyword evidence="3" id="KW-1185">Reference proteome</keyword>
<protein>
    <submittedName>
        <fullName evidence="2">Uncharacterized protein</fullName>
    </submittedName>
</protein>
<reference evidence="2 3" key="1">
    <citation type="submission" date="2024-02" db="EMBL/GenBank/DDBJ databases">
        <authorList>
            <person name="Vignale AGUSTIN F."/>
            <person name="Sosa J E."/>
            <person name="Modenutti C."/>
        </authorList>
    </citation>
    <scope>NUCLEOTIDE SEQUENCE [LARGE SCALE GENOMIC DNA]</scope>
</reference>
<gene>
    <name evidence="2" type="ORF">ILEXP_LOCUS54315</name>
</gene>
<evidence type="ECO:0000256" key="1">
    <source>
        <dbReference type="SAM" id="Phobius"/>
    </source>
</evidence>
<dbReference type="Proteomes" id="UP001642360">
    <property type="component" value="Unassembled WGS sequence"/>
</dbReference>
<comment type="caution">
    <text evidence="2">The sequence shown here is derived from an EMBL/GenBank/DDBJ whole genome shotgun (WGS) entry which is preliminary data.</text>
</comment>
<proteinExistence type="predicted"/>
<keyword evidence="1" id="KW-0472">Membrane</keyword>
<keyword evidence="1" id="KW-0812">Transmembrane</keyword>
<dbReference type="InterPro" id="IPR004158">
    <property type="entry name" value="DUF247_pln"/>
</dbReference>
<dbReference type="AlphaFoldDB" id="A0ABC8USS8"/>
<evidence type="ECO:0000313" key="3">
    <source>
        <dbReference type="Proteomes" id="UP001642360"/>
    </source>
</evidence>
<feature type="transmembrane region" description="Helical" evidence="1">
    <location>
        <begin position="402"/>
        <end position="421"/>
    </location>
</feature>
<dbReference type="Pfam" id="PF03140">
    <property type="entry name" value="DUF247"/>
    <property type="match status" value="1"/>
</dbReference>
<accession>A0ABC8USS8</accession>
<sequence>MADGEEPITISDDEEWIKCIINAGATKANRSQTRKLRMQKVPQMLRANKDFQKYFAPRVVSIGPYHHGNPVLQHVQNLKPVIASKFVLNEPKRFQEFYEKILRRIREVRGCYDEESTQGYTDKAFARMMLLDGCFVLYFIRCVTRNLEHDLGMTSLHITFAQQDLLLLENQLPFLVIQDLMDPFEMTMWKLWIHLYLKVNFKTGTAAHLLELLRNRMVDYVDINKLTHFTGYTSRNIKELMAVGIEFKPSESNSLTDISFTSHQSYADLRLPKITVDSSTKSNFFNLIADEVSSDEPNELWVTSYICFLSTLVANPDDVKILQSAKVLDNRLGSDGEVASLFHELAIDLVPNPYAYANVKKEIQNYYEETISSSWFNKFCRYKKKTYLSQLKEDHLKNPWRILALVGAILALIFTGAQAYFQIWSPPS</sequence>